<evidence type="ECO:0000313" key="4">
    <source>
        <dbReference type="EMBL" id="KHF38754.1"/>
    </source>
</evidence>
<evidence type="ECO:0000256" key="1">
    <source>
        <dbReference type="SAM" id="MobiDB-lite"/>
    </source>
</evidence>
<dbReference type="OrthoDB" id="2050153at2"/>
<evidence type="ECO:0000313" key="5">
    <source>
        <dbReference type="Proteomes" id="UP000030832"/>
    </source>
</evidence>
<name>A0A0B0IFB2_9BACI</name>
<keyword evidence="5" id="KW-1185">Reference proteome</keyword>
<dbReference type="InterPro" id="IPR016047">
    <property type="entry name" value="M23ase_b-sheet_dom"/>
</dbReference>
<dbReference type="PANTHER" id="PTHR21666:SF291">
    <property type="entry name" value="STAGE II SPORULATION PROTEIN Q"/>
    <property type="match status" value="1"/>
</dbReference>
<feature type="domain" description="M23ase beta-sheet core" evidence="3">
    <location>
        <begin position="127"/>
        <end position="224"/>
    </location>
</feature>
<dbReference type="InterPro" id="IPR011055">
    <property type="entry name" value="Dup_hybrid_motif"/>
</dbReference>
<proteinExistence type="predicted"/>
<dbReference type="AlphaFoldDB" id="A0A0B0IFB2"/>
<dbReference type="Pfam" id="PF01551">
    <property type="entry name" value="Peptidase_M23"/>
    <property type="match status" value="1"/>
</dbReference>
<organism evidence="4 5">
    <name type="scientific">Halalkalibacter okhensis</name>
    <dbReference type="NCBI Taxonomy" id="333138"/>
    <lineage>
        <taxon>Bacteria</taxon>
        <taxon>Bacillati</taxon>
        <taxon>Bacillota</taxon>
        <taxon>Bacilli</taxon>
        <taxon>Bacillales</taxon>
        <taxon>Bacillaceae</taxon>
        <taxon>Halalkalibacter</taxon>
    </lineage>
</organism>
<evidence type="ECO:0000259" key="3">
    <source>
        <dbReference type="Pfam" id="PF01551"/>
    </source>
</evidence>
<dbReference type="STRING" id="333138.LQ50_19555"/>
<dbReference type="EMBL" id="JRJU01000031">
    <property type="protein sequence ID" value="KHF38754.1"/>
    <property type="molecule type" value="Genomic_DNA"/>
</dbReference>
<protein>
    <submittedName>
        <fullName evidence="4">Stage II sporulation protein</fullName>
    </submittedName>
</protein>
<dbReference type="GO" id="GO:0004222">
    <property type="term" value="F:metalloendopeptidase activity"/>
    <property type="evidence" value="ECO:0007669"/>
    <property type="project" value="TreeGrafter"/>
</dbReference>
<feature type="region of interest" description="Disordered" evidence="1">
    <location>
        <begin position="235"/>
        <end position="286"/>
    </location>
</feature>
<dbReference type="Gene3D" id="2.70.70.10">
    <property type="entry name" value="Glucose Permease (Domain IIA)"/>
    <property type="match status" value="1"/>
</dbReference>
<sequence>MREEENNRSSKSEEKLNVKSLLRKRWVLPAVYLVAAAGVLSAVFVMQGGDESAAPEDSVEVTDPSYTGDMDPYGEDAVAVTASSEVVKMPVIDEEEVTVVGYFYDVNGSPEEQQEALVYYNNTYFPNKGMDFAHVDGESFEVAAALSGTVVKAEKDSLLGYVVEISHEDGVVTHYHSLENVEVEEGATLEQGEILGRAGRNSYNADAGIHVHFEIRYDGVAVNPNDVFQQPIDSVRDVADEQEKEEEEKPAEEEDGKEDGTADEDEVAPEENNDEGEDEEEQSEIG</sequence>
<dbReference type="SUPFAM" id="SSF51261">
    <property type="entry name" value="Duplicated hybrid motif"/>
    <property type="match status" value="1"/>
</dbReference>
<dbReference type="Proteomes" id="UP000030832">
    <property type="component" value="Unassembled WGS sequence"/>
</dbReference>
<comment type="caution">
    <text evidence="4">The sequence shown here is derived from an EMBL/GenBank/DDBJ whole genome shotgun (WGS) entry which is preliminary data.</text>
</comment>
<keyword evidence="2" id="KW-1133">Transmembrane helix</keyword>
<dbReference type="eggNOG" id="COG0739">
    <property type="taxonomic scope" value="Bacteria"/>
</dbReference>
<keyword evidence="2" id="KW-0812">Transmembrane</keyword>
<gene>
    <name evidence="4" type="ORF">LQ50_19555</name>
</gene>
<feature type="compositionally biased region" description="Acidic residues" evidence="1">
    <location>
        <begin position="242"/>
        <end position="286"/>
    </location>
</feature>
<feature type="transmembrane region" description="Helical" evidence="2">
    <location>
        <begin position="26"/>
        <end position="46"/>
    </location>
</feature>
<keyword evidence="2" id="KW-0472">Membrane</keyword>
<dbReference type="PANTHER" id="PTHR21666">
    <property type="entry name" value="PEPTIDASE-RELATED"/>
    <property type="match status" value="1"/>
</dbReference>
<evidence type="ECO:0000256" key="2">
    <source>
        <dbReference type="SAM" id="Phobius"/>
    </source>
</evidence>
<accession>A0A0B0IFB2</accession>
<reference evidence="4 5" key="1">
    <citation type="submission" date="2014-09" db="EMBL/GenBank/DDBJ databases">
        <title>Genome sequencing and annotation of Bacillus Okhensis strain Kh10-101T.</title>
        <authorList>
            <person name="Prakash J.S."/>
        </authorList>
    </citation>
    <scope>NUCLEOTIDE SEQUENCE [LARGE SCALE GENOMIC DNA]</scope>
    <source>
        <strain evidence="5">Kh10-101T</strain>
    </source>
</reference>
<dbReference type="RefSeq" id="WP_034632008.1">
    <property type="nucleotide sequence ID" value="NZ_JRJU01000031.1"/>
</dbReference>
<dbReference type="CDD" id="cd12797">
    <property type="entry name" value="M23_peptidase"/>
    <property type="match status" value="1"/>
</dbReference>
<dbReference type="InterPro" id="IPR050570">
    <property type="entry name" value="Cell_wall_metabolism_enzyme"/>
</dbReference>